<dbReference type="RefSeq" id="WP_338179913.1">
    <property type="nucleotide sequence ID" value="NZ_JAEKNQ010000040.1"/>
</dbReference>
<dbReference type="Gene3D" id="2.30.30.240">
    <property type="entry name" value="PRC-barrel domain"/>
    <property type="match status" value="1"/>
</dbReference>
<proteinExistence type="predicted"/>
<organism evidence="2 3">
    <name type="scientific">Candidatus Dormiibacter inghamiae</name>
    <dbReference type="NCBI Taxonomy" id="3127013"/>
    <lineage>
        <taxon>Bacteria</taxon>
        <taxon>Bacillati</taxon>
        <taxon>Candidatus Dormiibacterota</taxon>
        <taxon>Candidatus Dormibacteria</taxon>
        <taxon>Candidatus Dormibacterales</taxon>
        <taxon>Candidatus Dormibacteraceae</taxon>
        <taxon>Candidatus Dormiibacter</taxon>
    </lineage>
</organism>
<dbReference type="Pfam" id="PF05239">
    <property type="entry name" value="PRC"/>
    <property type="match status" value="1"/>
</dbReference>
<reference evidence="2 3" key="1">
    <citation type="submission" date="2020-10" db="EMBL/GenBank/DDBJ databases">
        <title>Ca. Dormibacterota MAGs.</title>
        <authorList>
            <person name="Montgomery K."/>
        </authorList>
    </citation>
    <scope>NUCLEOTIDE SEQUENCE [LARGE SCALE GENOMIC DNA]</scope>
    <source>
        <strain evidence="2">SC8811_S16_3</strain>
    </source>
</reference>
<gene>
    <name evidence="2" type="ORF">JF888_10540</name>
</gene>
<dbReference type="InterPro" id="IPR027275">
    <property type="entry name" value="PRC-brl_dom"/>
</dbReference>
<evidence type="ECO:0000313" key="3">
    <source>
        <dbReference type="Proteomes" id="UP000620075"/>
    </source>
</evidence>
<comment type="caution">
    <text evidence="2">The sequence shown here is derived from an EMBL/GenBank/DDBJ whole genome shotgun (WGS) entry which is preliminary data.</text>
</comment>
<accession>A0A934K8C2</accession>
<evidence type="ECO:0000313" key="2">
    <source>
        <dbReference type="EMBL" id="MBJ7603611.1"/>
    </source>
</evidence>
<protein>
    <recommendedName>
        <fullName evidence="1">PRC-barrel domain-containing protein</fullName>
    </recommendedName>
</protein>
<dbReference type="AlphaFoldDB" id="A0A934K8C2"/>
<dbReference type="Proteomes" id="UP000620075">
    <property type="component" value="Unassembled WGS sequence"/>
</dbReference>
<sequence length="218" mass="23782">MTTTGDDGELRLGARVYASDGSHVGSLHRALVDQNDFRLRALVVKESRSFSGHLLSPGSSLLVDDVLVPVEALANKSDDRIELNLDAAAIRRLPPYLHYRYTTPSGSEDLEHVGEALAGWPGVPSLEQEAEKRTDEIEIEAGEKVMARTPGQVLGEVESVLFEHGALVGVALKPAGWFKAPVILPRRLLERGDDLALFARLEKEDLAQLQPFEPEAEG</sequence>
<feature type="domain" description="PRC-barrel" evidence="1">
    <location>
        <begin position="13"/>
        <end position="86"/>
    </location>
</feature>
<dbReference type="EMBL" id="JAEKNQ010000040">
    <property type="protein sequence ID" value="MBJ7603611.1"/>
    <property type="molecule type" value="Genomic_DNA"/>
</dbReference>
<dbReference type="SUPFAM" id="SSF50346">
    <property type="entry name" value="PRC-barrel domain"/>
    <property type="match status" value="1"/>
</dbReference>
<name>A0A934K8C2_9BACT</name>
<evidence type="ECO:0000259" key="1">
    <source>
        <dbReference type="Pfam" id="PF05239"/>
    </source>
</evidence>
<dbReference type="InterPro" id="IPR011033">
    <property type="entry name" value="PRC_barrel-like_sf"/>
</dbReference>